<dbReference type="InterPro" id="IPR036097">
    <property type="entry name" value="HisK_dim/P_sf"/>
</dbReference>
<organism evidence="7 8">
    <name type="scientific">Roseofilum reptotaenium AO1-A</name>
    <dbReference type="NCBI Taxonomy" id="1925591"/>
    <lineage>
        <taxon>Bacteria</taxon>
        <taxon>Bacillati</taxon>
        <taxon>Cyanobacteriota</taxon>
        <taxon>Cyanophyceae</taxon>
        <taxon>Desertifilales</taxon>
        <taxon>Desertifilaceae</taxon>
        <taxon>Roseofilum</taxon>
    </lineage>
</organism>
<dbReference type="Pfam" id="PF02518">
    <property type="entry name" value="HATPase_c"/>
    <property type="match status" value="1"/>
</dbReference>
<dbReference type="InterPro" id="IPR036890">
    <property type="entry name" value="HATPase_C_sf"/>
</dbReference>
<dbReference type="Gene3D" id="1.10.287.130">
    <property type="match status" value="1"/>
</dbReference>
<sequence length="264" mass="29169">MQLVQQEKMAGLGNLVAGGAHEINNPLSFISGNITMLKNTLVDLLAIIQAYRQEYPEPSPDLAEEIENADLDFLLEDIPKILVSMQQGVKRIANISTSLRTFSRADTDVKTEFNVHEGLDSTLLILKYRLKANQQRPAIKIVKKYGDIPELKCYPGQLNQVFMNILANAIDTLDEKSKNKSFEEIEKNPNYITVTTDLSENKQDVVVRIIDNGMGMSESVKAKIFEQGFTTKKVGKGTGLGMAIACEIVTEKHGGTMTCSSELG</sequence>
<evidence type="ECO:0000256" key="1">
    <source>
        <dbReference type="ARBA" id="ARBA00000085"/>
    </source>
</evidence>
<accession>A0A1L9QVX6</accession>
<protein>
    <recommendedName>
        <fullName evidence="2">histidine kinase</fullName>
        <ecNumber evidence="2">2.7.13.3</ecNumber>
    </recommendedName>
</protein>
<keyword evidence="8" id="KW-1185">Reference proteome</keyword>
<dbReference type="InterPro" id="IPR005467">
    <property type="entry name" value="His_kinase_dom"/>
</dbReference>
<dbReference type="PROSITE" id="PS50109">
    <property type="entry name" value="HIS_KIN"/>
    <property type="match status" value="1"/>
</dbReference>
<keyword evidence="3" id="KW-0597">Phosphoprotein</keyword>
<dbReference type="InterPro" id="IPR003594">
    <property type="entry name" value="HATPase_dom"/>
</dbReference>
<comment type="catalytic activity">
    <reaction evidence="1">
        <text>ATP + protein L-histidine = ADP + protein N-phospho-L-histidine.</text>
        <dbReference type="EC" id="2.7.13.3"/>
    </reaction>
</comment>
<dbReference type="PANTHER" id="PTHR43065">
    <property type="entry name" value="SENSOR HISTIDINE KINASE"/>
    <property type="match status" value="1"/>
</dbReference>
<comment type="caution">
    <text evidence="7">The sequence shown here is derived from an EMBL/GenBank/DDBJ whole genome shotgun (WGS) entry which is preliminary data.</text>
</comment>
<evidence type="ECO:0000313" key="8">
    <source>
        <dbReference type="Proteomes" id="UP000183940"/>
    </source>
</evidence>
<dbReference type="EMBL" id="MLAW01000004">
    <property type="protein sequence ID" value="OJJ26824.1"/>
    <property type="molecule type" value="Genomic_DNA"/>
</dbReference>
<keyword evidence="4" id="KW-0418">Kinase</keyword>
<feature type="domain" description="Histidine kinase" evidence="6">
    <location>
        <begin position="18"/>
        <end position="264"/>
    </location>
</feature>
<dbReference type="AlphaFoldDB" id="A0A1L9QVX6"/>
<dbReference type="GO" id="GO:0000155">
    <property type="term" value="F:phosphorelay sensor kinase activity"/>
    <property type="evidence" value="ECO:0007669"/>
    <property type="project" value="InterPro"/>
</dbReference>
<dbReference type="PRINTS" id="PR00344">
    <property type="entry name" value="BCTRLSENSOR"/>
</dbReference>
<proteinExistence type="predicted"/>
<evidence type="ECO:0000256" key="5">
    <source>
        <dbReference type="ARBA" id="ARBA00023012"/>
    </source>
</evidence>
<dbReference type="InterPro" id="IPR003661">
    <property type="entry name" value="HisK_dim/P_dom"/>
</dbReference>
<dbReference type="SMART" id="SM00387">
    <property type="entry name" value="HATPase_c"/>
    <property type="match status" value="1"/>
</dbReference>
<dbReference type="InterPro" id="IPR004358">
    <property type="entry name" value="Sig_transdc_His_kin-like_C"/>
</dbReference>
<evidence type="ECO:0000256" key="3">
    <source>
        <dbReference type="ARBA" id="ARBA00022553"/>
    </source>
</evidence>
<evidence type="ECO:0000313" key="7">
    <source>
        <dbReference type="EMBL" id="OJJ26824.1"/>
    </source>
</evidence>
<dbReference type="Pfam" id="PF00512">
    <property type="entry name" value="HisKA"/>
    <property type="match status" value="1"/>
</dbReference>
<reference evidence="7" key="1">
    <citation type="submission" date="2016-10" db="EMBL/GenBank/DDBJ databases">
        <title>CRISPR-Cas defence system in Roseofilum reptotaenium: evidence of a bacteriophage-cyanobacterium arms race in the coral black band disease.</title>
        <authorList>
            <person name="Buerger P."/>
            <person name="Wood-Charlson E.M."/>
            <person name="Weynberg K.D."/>
            <person name="Willis B."/>
            <person name="Van Oppen M.J."/>
        </authorList>
    </citation>
    <scope>NUCLEOTIDE SEQUENCE [LARGE SCALE GENOMIC DNA]</scope>
    <source>
        <strain evidence="7">AO1-A</strain>
    </source>
</reference>
<keyword evidence="4" id="KW-0808">Transferase</keyword>
<dbReference type="SUPFAM" id="SSF47384">
    <property type="entry name" value="Homodimeric domain of signal transducing histidine kinase"/>
    <property type="match status" value="1"/>
</dbReference>
<dbReference type="Gene3D" id="3.30.565.10">
    <property type="entry name" value="Histidine kinase-like ATPase, C-terminal domain"/>
    <property type="match status" value="1"/>
</dbReference>
<dbReference type="SUPFAM" id="SSF55874">
    <property type="entry name" value="ATPase domain of HSP90 chaperone/DNA topoisomerase II/histidine kinase"/>
    <property type="match status" value="1"/>
</dbReference>
<gene>
    <name evidence="7" type="ORF">BI308_03780</name>
</gene>
<dbReference type="PANTHER" id="PTHR43065:SF50">
    <property type="entry name" value="HISTIDINE KINASE"/>
    <property type="match status" value="1"/>
</dbReference>
<keyword evidence="5" id="KW-0902">Two-component regulatory system</keyword>
<dbReference type="CDD" id="cd00082">
    <property type="entry name" value="HisKA"/>
    <property type="match status" value="1"/>
</dbReference>
<dbReference type="STRING" id="1925591.BI308_03780"/>
<name>A0A1L9QVX6_9CYAN</name>
<dbReference type="Proteomes" id="UP000183940">
    <property type="component" value="Unassembled WGS sequence"/>
</dbReference>
<evidence type="ECO:0000256" key="2">
    <source>
        <dbReference type="ARBA" id="ARBA00012438"/>
    </source>
</evidence>
<dbReference type="EC" id="2.7.13.3" evidence="2"/>
<evidence type="ECO:0000259" key="6">
    <source>
        <dbReference type="PROSITE" id="PS50109"/>
    </source>
</evidence>
<evidence type="ECO:0000256" key="4">
    <source>
        <dbReference type="ARBA" id="ARBA00022777"/>
    </source>
</evidence>